<dbReference type="PANTHER" id="PTHR32361:SF23">
    <property type="entry name" value="FERRIC-CHELATE REDUCTASE"/>
    <property type="match status" value="1"/>
</dbReference>
<accession>A0A1E4TWT9</accession>
<evidence type="ECO:0000256" key="4">
    <source>
        <dbReference type="ARBA" id="ARBA00022448"/>
    </source>
</evidence>
<dbReference type="Pfam" id="PF01794">
    <property type="entry name" value="Ferric_reduct"/>
    <property type="match status" value="1"/>
</dbReference>
<evidence type="ECO:0000256" key="2">
    <source>
        <dbReference type="ARBA" id="ARBA00006278"/>
    </source>
</evidence>
<dbReference type="GO" id="GO:0015677">
    <property type="term" value="P:copper ion import"/>
    <property type="evidence" value="ECO:0007669"/>
    <property type="project" value="EnsemblFungi"/>
</dbReference>
<comment type="subcellular location">
    <subcellularLocation>
        <location evidence="1">Cell membrane</location>
        <topology evidence="1">Multi-pass membrane protein</topology>
    </subcellularLocation>
</comment>
<feature type="transmembrane region" description="Helical" evidence="15">
    <location>
        <begin position="42"/>
        <end position="60"/>
    </location>
</feature>
<feature type="transmembrane region" description="Helical" evidence="15">
    <location>
        <begin position="113"/>
        <end position="139"/>
    </location>
</feature>
<proteinExistence type="inferred from homology"/>
<comment type="similarity">
    <text evidence="2">Belongs to the ferric reductase (FRE) family.</text>
</comment>
<dbReference type="PROSITE" id="PS51384">
    <property type="entry name" value="FAD_FR"/>
    <property type="match status" value="1"/>
</dbReference>
<dbReference type="GO" id="GO:0006826">
    <property type="term" value="P:iron ion transport"/>
    <property type="evidence" value="ECO:0007669"/>
    <property type="project" value="EnsemblFungi"/>
</dbReference>
<evidence type="ECO:0000313" key="17">
    <source>
        <dbReference type="EMBL" id="ODV96263.1"/>
    </source>
</evidence>
<evidence type="ECO:0000256" key="11">
    <source>
        <dbReference type="ARBA" id="ARBA00023002"/>
    </source>
</evidence>
<dbReference type="Gene3D" id="3.40.50.80">
    <property type="entry name" value="Nucleotide-binding domain of ferredoxin-NADP reductase (FNR) module"/>
    <property type="match status" value="1"/>
</dbReference>
<dbReference type="Pfam" id="PF08030">
    <property type="entry name" value="NAD_binding_6"/>
    <property type="match status" value="1"/>
</dbReference>
<keyword evidence="11" id="KW-0560">Oxidoreductase</keyword>
<dbReference type="STRING" id="669874.A0A1E4TWT9"/>
<dbReference type="SFLD" id="SFLDS00052">
    <property type="entry name" value="Ferric_Reductase_Domain"/>
    <property type="match status" value="1"/>
</dbReference>
<dbReference type="InterPro" id="IPR013121">
    <property type="entry name" value="Fe_red_NAD-bd_6"/>
</dbReference>
<evidence type="ECO:0000256" key="5">
    <source>
        <dbReference type="ARBA" id="ARBA00022475"/>
    </source>
</evidence>
<dbReference type="GO" id="GO:0006879">
    <property type="term" value="P:intracellular iron ion homeostasis"/>
    <property type="evidence" value="ECO:0007669"/>
    <property type="project" value="TreeGrafter"/>
</dbReference>
<dbReference type="Pfam" id="PF08022">
    <property type="entry name" value="FAD_binding_8"/>
    <property type="match status" value="1"/>
</dbReference>
<dbReference type="InterPro" id="IPR051410">
    <property type="entry name" value="Ferric/Cupric_Reductase"/>
</dbReference>
<evidence type="ECO:0000256" key="3">
    <source>
        <dbReference type="ARBA" id="ARBA00012668"/>
    </source>
</evidence>
<reference evidence="18" key="1">
    <citation type="submission" date="2016-05" db="EMBL/GenBank/DDBJ databases">
        <title>Comparative genomics of biotechnologically important yeasts.</title>
        <authorList>
            <consortium name="DOE Joint Genome Institute"/>
            <person name="Riley R."/>
            <person name="Haridas S."/>
            <person name="Wolfe K.H."/>
            <person name="Lopes M.R."/>
            <person name="Hittinger C.T."/>
            <person name="Goker M."/>
            <person name="Salamov A."/>
            <person name="Wisecaver J."/>
            <person name="Long T.M."/>
            <person name="Aerts A.L."/>
            <person name="Barry K."/>
            <person name="Choi C."/>
            <person name="Clum A."/>
            <person name="Coughlan A.Y."/>
            <person name="Deshpande S."/>
            <person name="Douglass A.P."/>
            <person name="Hanson S.J."/>
            <person name="Klenk H.-P."/>
            <person name="Labutti K."/>
            <person name="Lapidus A."/>
            <person name="Lindquist E."/>
            <person name="Lipzen A."/>
            <person name="Meier-Kolthoff J.P."/>
            <person name="Ohm R.A."/>
            <person name="Otillar R.P."/>
            <person name="Pangilinan J."/>
            <person name="Peng Y."/>
            <person name="Rokas A."/>
            <person name="Rosa C.A."/>
            <person name="Scheuner C."/>
            <person name="Sibirny A.A."/>
            <person name="Slot J.C."/>
            <person name="Stielow J.B."/>
            <person name="Sun H."/>
            <person name="Kurtzman C.P."/>
            <person name="Blackwell M."/>
            <person name="Grigoriev I.V."/>
            <person name="Jeffries T.W."/>
        </authorList>
    </citation>
    <scope>NUCLEOTIDE SEQUENCE [LARGE SCALE GENOMIC DNA]</scope>
    <source>
        <strain evidence="18">NRRL Y-2460</strain>
    </source>
</reference>
<evidence type="ECO:0000256" key="10">
    <source>
        <dbReference type="ARBA" id="ARBA00022989"/>
    </source>
</evidence>
<dbReference type="SUPFAM" id="SSF63380">
    <property type="entry name" value="Riboflavin synthase domain-like"/>
    <property type="match status" value="1"/>
</dbReference>
<keyword evidence="13 15" id="KW-0472">Membrane</keyword>
<dbReference type="AlphaFoldDB" id="A0A1E4TWT9"/>
<evidence type="ECO:0000256" key="6">
    <source>
        <dbReference type="ARBA" id="ARBA00022630"/>
    </source>
</evidence>
<evidence type="ECO:0000256" key="15">
    <source>
        <dbReference type="SAM" id="Phobius"/>
    </source>
</evidence>
<keyword evidence="7 15" id="KW-0812">Transmembrane</keyword>
<dbReference type="InterPro" id="IPR013130">
    <property type="entry name" value="Fe3_Rdtase_TM_dom"/>
</dbReference>
<dbReference type="EC" id="1.16.1.9" evidence="3"/>
<dbReference type="Gene3D" id="2.40.30.10">
    <property type="entry name" value="Translation factors"/>
    <property type="match status" value="1"/>
</dbReference>
<evidence type="ECO:0000256" key="8">
    <source>
        <dbReference type="ARBA" id="ARBA00022827"/>
    </source>
</evidence>
<evidence type="ECO:0000256" key="7">
    <source>
        <dbReference type="ARBA" id="ARBA00022692"/>
    </source>
</evidence>
<feature type="transmembrane region" description="Helical" evidence="15">
    <location>
        <begin position="193"/>
        <end position="215"/>
    </location>
</feature>
<dbReference type="InterPro" id="IPR013112">
    <property type="entry name" value="FAD-bd_8"/>
</dbReference>
<evidence type="ECO:0000256" key="9">
    <source>
        <dbReference type="ARBA" id="ARBA00022982"/>
    </source>
</evidence>
<evidence type="ECO:0000313" key="18">
    <source>
        <dbReference type="Proteomes" id="UP000094236"/>
    </source>
</evidence>
<feature type="transmembrane region" description="Helical" evidence="15">
    <location>
        <begin position="159"/>
        <end position="181"/>
    </location>
</feature>
<dbReference type="GO" id="GO:0052851">
    <property type="term" value="F:ferric-chelate reductase (NADPH) activity"/>
    <property type="evidence" value="ECO:0007669"/>
    <property type="project" value="UniProtKB-EC"/>
</dbReference>
<comment type="catalytic activity">
    <reaction evidence="14">
        <text>2 a Fe(II)-siderophore + NADP(+) + H(+) = 2 a Fe(III)-siderophore + NADPH</text>
        <dbReference type="Rhea" id="RHEA:28795"/>
        <dbReference type="Rhea" id="RHEA-COMP:11342"/>
        <dbReference type="Rhea" id="RHEA-COMP:11344"/>
        <dbReference type="ChEBI" id="CHEBI:15378"/>
        <dbReference type="ChEBI" id="CHEBI:29033"/>
        <dbReference type="ChEBI" id="CHEBI:29034"/>
        <dbReference type="ChEBI" id="CHEBI:57783"/>
        <dbReference type="ChEBI" id="CHEBI:58349"/>
        <dbReference type="EC" id="1.16.1.9"/>
    </reaction>
</comment>
<dbReference type="OrthoDB" id="17725at2759"/>
<feature type="domain" description="FAD-binding FR-type" evidence="16">
    <location>
        <begin position="319"/>
        <end position="426"/>
    </location>
</feature>
<feature type="transmembrane region" description="Helical" evidence="15">
    <location>
        <begin position="235"/>
        <end position="257"/>
    </location>
</feature>
<keyword evidence="9" id="KW-0249">Electron transport</keyword>
<keyword evidence="6" id="KW-0285">Flavoprotein</keyword>
<dbReference type="InterPro" id="IPR017938">
    <property type="entry name" value="Riboflavin_synthase-like_b-brl"/>
</dbReference>
<evidence type="ECO:0000256" key="12">
    <source>
        <dbReference type="ARBA" id="ARBA00023065"/>
    </source>
</evidence>
<evidence type="ECO:0000256" key="1">
    <source>
        <dbReference type="ARBA" id="ARBA00004651"/>
    </source>
</evidence>
<dbReference type="GO" id="GO:0005886">
    <property type="term" value="C:plasma membrane"/>
    <property type="evidence" value="ECO:0007669"/>
    <property type="project" value="UniProtKB-SubCell"/>
</dbReference>
<gene>
    <name evidence="17" type="ORF">PACTADRAFT_2554</name>
</gene>
<keyword evidence="5" id="KW-1003">Cell membrane</keyword>
<dbReference type="CDD" id="cd06186">
    <property type="entry name" value="NOX_Duox_like_FAD_NADP"/>
    <property type="match status" value="1"/>
</dbReference>
<name>A0A1E4TWT9_PACTA</name>
<keyword evidence="4" id="KW-0813">Transport</keyword>
<dbReference type="InterPro" id="IPR039261">
    <property type="entry name" value="FNR_nucleotide-bd"/>
</dbReference>
<evidence type="ECO:0000256" key="14">
    <source>
        <dbReference type="ARBA" id="ARBA00048483"/>
    </source>
</evidence>
<dbReference type="SFLD" id="SFLDG01168">
    <property type="entry name" value="Ferric_reductase_subgroup_(FRE"/>
    <property type="match status" value="1"/>
</dbReference>
<sequence>MAVTVNGFDCVADIGTSAYAAAKTESQAKVPWAYQATYAKVLVYYGIVLVFTFSLKYAFFKFRDYQYKKIISREVPQNAQIRQWGLLTKIFDNLAAICRFIVYRRLPPAISRFTGFPMSIGTLAIFAASLLYSFCYLFIPHEWYRGCFGFGSPPLAVRAGLMVCGITPFVFILSGKCNLISAMTGVGYEKLNVYHQGVGMLSFFLSLVHTFPFVAQPIREGGIKYLHEKYLSDVYIRNGIAPLVFLLILCVCSLSGFRKRFYELFLHIHWLAAIAYYISFVIHANFELKSDNYLWATLAFWMSQLIYRAVVKTTLSPTKAFLVPNISQLKKLSGDCFEITIKKTTHRSFKWKPGQHLFIRFIGKHILDNHPFTIASFAENDSADCKLIVKAESGLTKKMFNTLSDEILFKQQKVYVDGPYGGMSRDIDAFNQVNLIASGSGVSATIPFFSMLANSKFASDINFVWIIRDISHFEWIKEAIQKAINNTSVKISVEIYVTRAKENDFEESDVEVHKLQYGAESLSEKSSKEQFDLADCIRFHYGHRPNVKDIVESFSLLKRNCFILSGSTSLRSECGNAIANLQRKVLSDPNVGEVYLHTESFGW</sequence>
<dbReference type="InterPro" id="IPR017927">
    <property type="entry name" value="FAD-bd_FR_type"/>
</dbReference>
<keyword evidence="10 15" id="KW-1133">Transmembrane helix</keyword>
<organism evidence="17 18">
    <name type="scientific">Pachysolen tannophilus NRRL Y-2460</name>
    <dbReference type="NCBI Taxonomy" id="669874"/>
    <lineage>
        <taxon>Eukaryota</taxon>
        <taxon>Fungi</taxon>
        <taxon>Dikarya</taxon>
        <taxon>Ascomycota</taxon>
        <taxon>Saccharomycotina</taxon>
        <taxon>Pichiomycetes</taxon>
        <taxon>Pachysolenaceae</taxon>
        <taxon>Pachysolen</taxon>
    </lineage>
</organism>
<evidence type="ECO:0000259" key="16">
    <source>
        <dbReference type="PROSITE" id="PS51384"/>
    </source>
</evidence>
<evidence type="ECO:0000256" key="13">
    <source>
        <dbReference type="ARBA" id="ARBA00023136"/>
    </source>
</evidence>
<dbReference type="SUPFAM" id="SSF52343">
    <property type="entry name" value="Ferredoxin reductase-like, C-terminal NADP-linked domain"/>
    <property type="match status" value="1"/>
</dbReference>
<keyword evidence="18" id="KW-1185">Reference proteome</keyword>
<feature type="transmembrane region" description="Helical" evidence="15">
    <location>
        <begin position="264"/>
        <end position="286"/>
    </location>
</feature>
<dbReference type="EMBL" id="KV454013">
    <property type="protein sequence ID" value="ODV96263.1"/>
    <property type="molecule type" value="Genomic_DNA"/>
</dbReference>
<protein>
    <recommendedName>
        <fullName evidence="3">ferric-chelate reductase (NADPH)</fullName>
        <ecNumber evidence="3">1.16.1.9</ecNumber>
    </recommendedName>
</protein>
<keyword evidence="8" id="KW-0274">FAD</keyword>
<dbReference type="PANTHER" id="PTHR32361">
    <property type="entry name" value="FERRIC/CUPRIC REDUCTASE TRANSMEMBRANE COMPONENT"/>
    <property type="match status" value="1"/>
</dbReference>
<dbReference type="Proteomes" id="UP000094236">
    <property type="component" value="Unassembled WGS sequence"/>
</dbReference>
<keyword evidence="12" id="KW-0406">Ion transport</keyword>